<keyword evidence="5" id="KW-0413">Isomerase</keyword>
<keyword evidence="3" id="KW-0133">Cell shape</keyword>
<evidence type="ECO:0000256" key="2">
    <source>
        <dbReference type="ARBA" id="ARBA00013090"/>
    </source>
</evidence>
<dbReference type="HAMAP" id="MF_00258">
    <property type="entry name" value="Glu_racemase"/>
    <property type="match status" value="1"/>
</dbReference>
<dbReference type="SUPFAM" id="SSF53681">
    <property type="entry name" value="Aspartate/glutamate racemase"/>
    <property type="match status" value="2"/>
</dbReference>
<dbReference type="InterPro" id="IPR004391">
    <property type="entry name" value="Glu_race"/>
</dbReference>
<organism evidence="7">
    <name type="scientific">marine sediment metagenome</name>
    <dbReference type="NCBI Taxonomy" id="412755"/>
    <lineage>
        <taxon>unclassified sequences</taxon>
        <taxon>metagenomes</taxon>
        <taxon>ecological metagenomes</taxon>
    </lineage>
</organism>
<dbReference type="EMBL" id="BART01002049">
    <property type="protein sequence ID" value="GAG55761.1"/>
    <property type="molecule type" value="Genomic_DNA"/>
</dbReference>
<evidence type="ECO:0000256" key="6">
    <source>
        <dbReference type="ARBA" id="ARBA00023316"/>
    </source>
</evidence>
<keyword evidence="4" id="KW-0573">Peptidoglycan synthesis</keyword>
<dbReference type="GO" id="GO:0008360">
    <property type="term" value="P:regulation of cell shape"/>
    <property type="evidence" value="ECO:0007669"/>
    <property type="project" value="UniProtKB-KW"/>
</dbReference>
<dbReference type="GO" id="GO:0071555">
    <property type="term" value="P:cell wall organization"/>
    <property type="evidence" value="ECO:0007669"/>
    <property type="project" value="UniProtKB-KW"/>
</dbReference>
<sequence>MDNRAIGVFDSGVGGLTVLREIIKAVPDESTIYFGDTERVPYGPRDLGEVKKFVFKITKFLYEKDIKIIVIACNTSTAAAFNDLKKHYDIPIIGVIEPGARTAVCNTRNKKVGVIATKGTVESNAYQEEIEKIDPDIKTFSVPAPLLVDFVEKSILEGRRLNRAIYGYLKPLFEADIDVLILGCTHFPLIEKQILACSGNGIRVISSAVETAKDVKKMLKERGLSAGKGKKPQRIFYETGNLKNICFNW</sequence>
<comment type="catalytic activity">
    <reaction evidence="1">
        <text>L-glutamate = D-glutamate</text>
        <dbReference type="Rhea" id="RHEA:12813"/>
        <dbReference type="ChEBI" id="CHEBI:29985"/>
        <dbReference type="ChEBI" id="CHEBI:29986"/>
        <dbReference type="EC" id="5.1.1.3"/>
    </reaction>
</comment>
<evidence type="ECO:0000313" key="7">
    <source>
        <dbReference type="EMBL" id="GAG55761.1"/>
    </source>
</evidence>
<dbReference type="Gene3D" id="3.40.50.1860">
    <property type="match status" value="2"/>
</dbReference>
<keyword evidence="6" id="KW-0961">Cell wall biogenesis/degradation</keyword>
<dbReference type="FunFam" id="3.40.50.1860:FF:000002">
    <property type="entry name" value="Glutamate racemase"/>
    <property type="match status" value="1"/>
</dbReference>
<evidence type="ECO:0000256" key="5">
    <source>
        <dbReference type="ARBA" id="ARBA00023235"/>
    </source>
</evidence>
<evidence type="ECO:0000256" key="1">
    <source>
        <dbReference type="ARBA" id="ARBA00001602"/>
    </source>
</evidence>
<dbReference type="EC" id="5.1.1.3" evidence="2"/>
<proteinExistence type="inferred from homology"/>
<dbReference type="InterPro" id="IPR033134">
    <property type="entry name" value="Asp/Glu_racemase_AS_2"/>
</dbReference>
<accession>X1A6D6</accession>
<evidence type="ECO:0000256" key="4">
    <source>
        <dbReference type="ARBA" id="ARBA00022984"/>
    </source>
</evidence>
<dbReference type="InterPro" id="IPR001920">
    <property type="entry name" value="Asp/Glu_race"/>
</dbReference>
<dbReference type="GO" id="GO:0009252">
    <property type="term" value="P:peptidoglycan biosynthetic process"/>
    <property type="evidence" value="ECO:0007669"/>
    <property type="project" value="UniProtKB-KW"/>
</dbReference>
<gene>
    <name evidence="7" type="ORF">S01H4_06578</name>
</gene>
<dbReference type="PANTHER" id="PTHR21198">
    <property type="entry name" value="GLUTAMATE RACEMASE"/>
    <property type="match status" value="1"/>
</dbReference>
<dbReference type="PANTHER" id="PTHR21198:SF2">
    <property type="entry name" value="GLUTAMATE RACEMASE"/>
    <property type="match status" value="1"/>
</dbReference>
<dbReference type="NCBIfam" id="TIGR00067">
    <property type="entry name" value="glut_race"/>
    <property type="match status" value="1"/>
</dbReference>
<dbReference type="PROSITE" id="PS00924">
    <property type="entry name" value="ASP_GLU_RACEMASE_2"/>
    <property type="match status" value="1"/>
</dbReference>
<dbReference type="GO" id="GO:0008881">
    <property type="term" value="F:glutamate racemase activity"/>
    <property type="evidence" value="ECO:0007669"/>
    <property type="project" value="UniProtKB-EC"/>
</dbReference>
<reference evidence="7" key="1">
    <citation type="journal article" date="2014" name="Front. Microbiol.">
        <title>High frequency of phylogenetically diverse reductive dehalogenase-homologous genes in deep subseafloor sedimentary metagenomes.</title>
        <authorList>
            <person name="Kawai M."/>
            <person name="Futagami T."/>
            <person name="Toyoda A."/>
            <person name="Takaki Y."/>
            <person name="Nishi S."/>
            <person name="Hori S."/>
            <person name="Arai W."/>
            <person name="Tsubouchi T."/>
            <person name="Morono Y."/>
            <person name="Uchiyama I."/>
            <person name="Ito T."/>
            <person name="Fujiyama A."/>
            <person name="Inagaki F."/>
            <person name="Takami H."/>
        </authorList>
    </citation>
    <scope>NUCLEOTIDE SEQUENCE</scope>
    <source>
        <strain evidence="7">Expedition CK06-06</strain>
    </source>
</reference>
<dbReference type="InterPro" id="IPR015942">
    <property type="entry name" value="Asp/Glu/hydantoin_racemase"/>
</dbReference>
<comment type="caution">
    <text evidence="7">The sequence shown here is derived from an EMBL/GenBank/DDBJ whole genome shotgun (WGS) entry which is preliminary data.</text>
</comment>
<name>X1A6D6_9ZZZZ</name>
<dbReference type="InterPro" id="IPR018187">
    <property type="entry name" value="Asp/Glu_racemase_AS_1"/>
</dbReference>
<dbReference type="Pfam" id="PF01177">
    <property type="entry name" value="Asp_Glu_race"/>
    <property type="match status" value="1"/>
</dbReference>
<dbReference type="PROSITE" id="PS00923">
    <property type="entry name" value="ASP_GLU_RACEMASE_1"/>
    <property type="match status" value="1"/>
</dbReference>
<dbReference type="AlphaFoldDB" id="X1A6D6"/>
<evidence type="ECO:0000256" key="3">
    <source>
        <dbReference type="ARBA" id="ARBA00022960"/>
    </source>
</evidence>
<protein>
    <recommendedName>
        <fullName evidence="2">glutamate racemase</fullName>
        <ecNumber evidence="2">5.1.1.3</ecNumber>
    </recommendedName>
</protein>